<sequence length="444" mass="44947">MTGFALIGLAIAAVAVLLALVIWGRVPAFIALIMVSVATAIISGIPLAEAVSTVTDGIGNTLSSVIVVVGLGAMLGRLIEVSGGAQSVAQYFTDKLGRAKVAAAVSIAAFILGIPVFFDVGFIILAPLIFGFAAVAGINPLRLGLPIAGILMVVHVALPPHPGPVSVAELMGGDPGLMLTVGLPIGAVTATIGFLVARFYKVDGVKRDKSPAEATPLEDNASAPGPYLVMGLILLPIILIMGGTTGAMVLEDGAAKDFLGFIGASPIALLIAVVVAWFALGMNQKWSLEKSSGIIESALPTVAVIIFVTGAGGGFANVLVESGIGDELSTTLTEAGLSIFVTAYLLALALRAAQGSATVAMLTTAGLLATPAAAAGLSSIELTMVMLAVGFGALGLSHINDSGFWIVTKYLGLSVKQGIMYWTTLSTIFSVTGFIITGAVYALV</sequence>
<keyword evidence="1" id="KW-0812">Transmembrane</keyword>
<gene>
    <name evidence="2" type="primary">ygbN</name>
    <name evidence="2" type="ORF">CENDO_02715</name>
</gene>
<dbReference type="Pfam" id="PF02447">
    <property type="entry name" value="GntP_permease"/>
    <property type="match status" value="1"/>
</dbReference>
<feature type="transmembrane region" description="Helical" evidence="1">
    <location>
        <begin position="332"/>
        <end position="350"/>
    </location>
</feature>
<proteinExistence type="predicted"/>
<dbReference type="NCBIfam" id="TIGR00791">
    <property type="entry name" value="gntP"/>
    <property type="match status" value="1"/>
</dbReference>
<dbReference type="EMBL" id="CP039247">
    <property type="protein sequence ID" value="QCB27841.1"/>
    <property type="molecule type" value="Genomic_DNA"/>
</dbReference>
<keyword evidence="1" id="KW-0472">Membrane</keyword>
<evidence type="ECO:0000256" key="1">
    <source>
        <dbReference type="SAM" id="Phobius"/>
    </source>
</evidence>
<feature type="transmembrane region" description="Helical" evidence="1">
    <location>
        <begin position="227"/>
        <end position="246"/>
    </location>
</feature>
<organism evidence="2 3">
    <name type="scientific">Corynebacterium endometrii</name>
    <dbReference type="NCBI Taxonomy" id="2488819"/>
    <lineage>
        <taxon>Bacteria</taxon>
        <taxon>Bacillati</taxon>
        <taxon>Actinomycetota</taxon>
        <taxon>Actinomycetes</taxon>
        <taxon>Mycobacteriales</taxon>
        <taxon>Corynebacteriaceae</taxon>
        <taxon>Corynebacterium</taxon>
    </lineage>
</organism>
<feature type="transmembrane region" description="Helical" evidence="1">
    <location>
        <begin position="141"/>
        <end position="158"/>
    </location>
</feature>
<dbReference type="PANTHER" id="PTHR30354:SF25">
    <property type="entry name" value="INNER MEMBRANE PERMEASE YGBN"/>
    <property type="match status" value="1"/>
</dbReference>
<dbReference type="InterPro" id="IPR003474">
    <property type="entry name" value="Glcn_transporter"/>
</dbReference>
<keyword evidence="3" id="KW-1185">Reference proteome</keyword>
<feature type="transmembrane region" description="Helical" evidence="1">
    <location>
        <begin position="99"/>
        <end position="129"/>
    </location>
</feature>
<evidence type="ECO:0000313" key="2">
    <source>
        <dbReference type="EMBL" id="QCB27841.1"/>
    </source>
</evidence>
<feature type="transmembrane region" description="Helical" evidence="1">
    <location>
        <begin position="29"/>
        <end position="48"/>
    </location>
</feature>
<feature type="transmembrane region" description="Helical" evidence="1">
    <location>
        <begin position="60"/>
        <end position="79"/>
    </location>
</feature>
<dbReference type="GO" id="GO:0015128">
    <property type="term" value="F:gluconate transmembrane transporter activity"/>
    <property type="evidence" value="ECO:0007669"/>
    <property type="project" value="InterPro"/>
</dbReference>
<feature type="transmembrane region" description="Helical" evidence="1">
    <location>
        <begin position="178"/>
        <end position="200"/>
    </location>
</feature>
<dbReference type="PANTHER" id="PTHR30354">
    <property type="entry name" value="GNT FAMILY GLUCONATE TRANSPORTER"/>
    <property type="match status" value="1"/>
</dbReference>
<dbReference type="AlphaFoldDB" id="A0A4P7QDZ3"/>
<protein>
    <submittedName>
        <fullName evidence="2">Inner membrane permease YgbN</fullName>
    </submittedName>
</protein>
<name>A0A4P7QDZ3_9CORY</name>
<feature type="transmembrane region" description="Helical" evidence="1">
    <location>
        <begin position="258"/>
        <end position="280"/>
    </location>
</feature>
<dbReference type="RefSeq" id="WP_136140656.1">
    <property type="nucleotide sequence ID" value="NZ_CP039247.1"/>
</dbReference>
<accession>A0A4P7QDZ3</accession>
<dbReference type="NCBIfam" id="NF007332">
    <property type="entry name" value="PRK09821.1"/>
    <property type="match status" value="1"/>
</dbReference>
<feature type="transmembrane region" description="Helical" evidence="1">
    <location>
        <begin position="419"/>
        <end position="443"/>
    </location>
</feature>
<dbReference type="PIRSF" id="PIRSF002746">
    <property type="entry name" value="Gluconate_transporter"/>
    <property type="match status" value="1"/>
</dbReference>
<evidence type="ECO:0000313" key="3">
    <source>
        <dbReference type="Proteomes" id="UP000296352"/>
    </source>
</evidence>
<dbReference type="KEGG" id="cee:CENDO_02715"/>
<feature type="transmembrane region" description="Helical" evidence="1">
    <location>
        <begin position="384"/>
        <end position="407"/>
    </location>
</feature>
<feature type="transmembrane region" description="Helical" evidence="1">
    <location>
        <begin position="301"/>
        <end position="320"/>
    </location>
</feature>
<dbReference type="Proteomes" id="UP000296352">
    <property type="component" value="Chromosome"/>
</dbReference>
<reference evidence="2 3" key="1">
    <citation type="submission" date="2019-04" db="EMBL/GenBank/DDBJ databases">
        <title>Corynebacterium endometrii sp. nov., isolated from the uterus of a cow with endometritis.</title>
        <authorList>
            <person name="Ballas P."/>
            <person name="Ruckert C."/>
            <person name="Wagener K."/>
            <person name="Drillich M."/>
            <person name="Kaempfer P."/>
            <person name="Busse H.-J."/>
            <person name="Ehling-Schulz M."/>
        </authorList>
    </citation>
    <scope>NUCLEOTIDE SEQUENCE [LARGE SCALE GENOMIC DNA]</scope>
    <source>
        <strain evidence="2 3">LMM-1653</strain>
    </source>
</reference>
<dbReference type="OrthoDB" id="4325159at2"/>
<keyword evidence="1" id="KW-1133">Transmembrane helix</keyword>
<dbReference type="GO" id="GO:0005886">
    <property type="term" value="C:plasma membrane"/>
    <property type="evidence" value="ECO:0007669"/>
    <property type="project" value="TreeGrafter"/>
</dbReference>